<organism evidence="3 4">
    <name type="scientific">Cryptobacterium curtum (strain ATCC 700683 / DSM 15641 / CCUG 43107 / 12-3)</name>
    <dbReference type="NCBI Taxonomy" id="469378"/>
    <lineage>
        <taxon>Bacteria</taxon>
        <taxon>Bacillati</taxon>
        <taxon>Actinomycetota</taxon>
        <taxon>Coriobacteriia</taxon>
        <taxon>Eggerthellales</taxon>
        <taxon>Eggerthellaceae</taxon>
        <taxon>Cryptobacterium</taxon>
    </lineage>
</organism>
<dbReference type="KEGG" id="ccu:Ccur_10280"/>
<protein>
    <recommendedName>
        <fullName evidence="2">DUF1648 domain-containing protein</fullName>
    </recommendedName>
</protein>
<name>C7MP79_CRYCD</name>
<dbReference type="RefSeq" id="WP_012803404.1">
    <property type="nucleotide sequence ID" value="NC_013170.1"/>
</dbReference>
<dbReference type="OrthoDB" id="9808690at2"/>
<dbReference type="EMBL" id="CP001682">
    <property type="protein sequence ID" value="ACU94719.1"/>
    <property type="molecule type" value="Genomic_DNA"/>
</dbReference>
<feature type="transmembrane region" description="Helical" evidence="1">
    <location>
        <begin position="51"/>
        <end position="71"/>
    </location>
</feature>
<sequence length="152" mass="16863">MKGTFGKAIEVLCILLVIGTFIHLALVWSNMPDVIPVHYGFDGQIDEWGSKSRILVVPMLMLVLCAGIDIVERHPKWWSTGGIQITDRNRAGIYHAFGSMLASIKVVIAVGLSAVSAVQVNGTPQPWFLFPLFIAALVLVVVFWIVQVYRMR</sequence>
<keyword evidence="1" id="KW-0472">Membrane</keyword>
<dbReference type="eggNOG" id="COG4194">
    <property type="taxonomic scope" value="Bacteria"/>
</dbReference>
<feature type="transmembrane region" description="Helical" evidence="1">
    <location>
        <begin position="12"/>
        <end position="31"/>
    </location>
</feature>
<evidence type="ECO:0000313" key="4">
    <source>
        <dbReference type="Proteomes" id="UP000000954"/>
    </source>
</evidence>
<feature type="transmembrane region" description="Helical" evidence="1">
    <location>
        <begin position="127"/>
        <end position="146"/>
    </location>
</feature>
<dbReference type="InterPro" id="IPR012867">
    <property type="entry name" value="DUF1648"/>
</dbReference>
<keyword evidence="4" id="KW-1185">Reference proteome</keyword>
<reference evidence="3 4" key="1">
    <citation type="journal article" date="2009" name="Stand. Genomic Sci.">
        <title>Complete genome sequence of Cryptobacterium curtum type strain (12-3).</title>
        <authorList>
            <person name="Mavrommatis K."/>
            <person name="Pukall R."/>
            <person name="Rohde C."/>
            <person name="Chen F."/>
            <person name="Sims D."/>
            <person name="Brettin T."/>
            <person name="Kuske C."/>
            <person name="Detter J.C."/>
            <person name="Han C."/>
            <person name="Lapidus A."/>
            <person name="Copeland A."/>
            <person name="Glavina Del Rio T."/>
            <person name="Nolan M."/>
            <person name="Lucas S."/>
            <person name="Tice H."/>
            <person name="Cheng J.F."/>
            <person name="Bruce D."/>
            <person name="Goodwin L."/>
            <person name="Pitluck S."/>
            <person name="Ovchinnikova G."/>
            <person name="Pati A."/>
            <person name="Ivanova N."/>
            <person name="Chen A."/>
            <person name="Palaniappan K."/>
            <person name="Chain P."/>
            <person name="D'haeseleer P."/>
            <person name="Goker M."/>
            <person name="Bristow J."/>
            <person name="Eisen J.A."/>
            <person name="Markowitz V."/>
            <person name="Hugenholtz P."/>
            <person name="Rohde M."/>
            <person name="Klenk H.P."/>
            <person name="Kyrpides N.C."/>
        </authorList>
    </citation>
    <scope>NUCLEOTIDE SEQUENCE [LARGE SCALE GENOMIC DNA]</scope>
    <source>
        <strain evidence="4">ATCC 700683 / DSM 15641 / 12-3</strain>
    </source>
</reference>
<dbReference type="Proteomes" id="UP000000954">
    <property type="component" value="Chromosome"/>
</dbReference>
<dbReference type="STRING" id="469378.Ccur_10280"/>
<accession>C7MP79</accession>
<evidence type="ECO:0000259" key="2">
    <source>
        <dbReference type="Pfam" id="PF07853"/>
    </source>
</evidence>
<evidence type="ECO:0000313" key="3">
    <source>
        <dbReference type="EMBL" id="ACU94719.1"/>
    </source>
</evidence>
<evidence type="ECO:0000256" key="1">
    <source>
        <dbReference type="SAM" id="Phobius"/>
    </source>
</evidence>
<gene>
    <name evidence="3" type="ordered locus">Ccur_10280</name>
</gene>
<feature type="transmembrane region" description="Helical" evidence="1">
    <location>
        <begin position="92"/>
        <end position="115"/>
    </location>
</feature>
<keyword evidence="1" id="KW-0812">Transmembrane</keyword>
<dbReference type="AlphaFoldDB" id="C7MP79"/>
<dbReference type="Pfam" id="PF07853">
    <property type="entry name" value="DUF1648"/>
    <property type="match status" value="1"/>
</dbReference>
<keyword evidence="1" id="KW-1133">Transmembrane helix</keyword>
<feature type="domain" description="DUF1648" evidence="2">
    <location>
        <begin position="15"/>
        <end position="62"/>
    </location>
</feature>
<dbReference type="HOGENOM" id="CLU_120972_0_0_11"/>
<proteinExistence type="predicted"/>